<dbReference type="Pfam" id="PF06746">
    <property type="entry name" value="DUF1216"/>
    <property type="match status" value="1"/>
</dbReference>
<dbReference type="OrthoDB" id="1094091at2759"/>
<proteinExistence type="predicted"/>
<evidence type="ECO:0000259" key="1">
    <source>
        <dbReference type="Pfam" id="PF06746"/>
    </source>
</evidence>
<feature type="domain" description="DUF1216" evidence="1">
    <location>
        <begin position="45"/>
        <end position="89"/>
    </location>
</feature>
<dbReference type="Proteomes" id="UP000886595">
    <property type="component" value="Unassembled WGS sequence"/>
</dbReference>
<organism evidence="2 3">
    <name type="scientific">Brassica carinata</name>
    <name type="common">Ethiopian mustard</name>
    <name type="synonym">Abyssinian cabbage</name>
    <dbReference type="NCBI Taxonomy" id="52824"/>
    <lineage>
        <taxon>Eukaryota</taxon>
        <taxon>Viridiplantae</taxon>
        <taxon>Streptophyta</taxon>
        <taxon>Embryophyta</taxon>
        <taxon>Tracheophyta</taxon>
        <taxon>Spermatophyta</taxon>
        <taxon>Magnoliopsida</taxon>
        <taxon>eudicotyledons</taxon>
        <taxon>Gunneridae</taxon>
        <taxon>Pentapetalae</taxon>
        <taxon>rosids</taxon>
        <taxon>malvids</taxon>
        <taxon>Brassicales</taxon>
        <taxon>Brassicaceae</taxon>
        <taxon>Brassiceae</taxon>
        <taxon>Brassica</taxon>
    </lineage>
</organism>
<dbReference type="AlphaFoldDB" id="A0A8X7UM82"/>
<protein>
    <recommendedName>
        <fullName evidence="1">DUF1216 domain-containing protein</fullName>
    </recommendedName>
</protein>
<evidence type="ECO:0000313" key="2">
    <source>
        <dbReference type="EMBL" id="KAG2283817.1"/>
    </source>
</evidence>
<evidence type="ECO:0000313" key="3">
    <source>
        <dbReference type="Proteomes" id="UP000886595"/>
    </source>
</evidence>
<keyword evidence="3" id="KW-1185">Reference proteome</keyword>
<comment type="caution">
    <text evidence="2">The sequence shown here is derived from an EMBL/GenBank/DDBJ whole genome shotgun (WGS) entry which is preliminary data.</text>
</comment>
<accession>A0A8X7UM82</accession>
<reference evidence="2 3" key="1">
    <citation type="submission" date="2020-02" db="EMBL/GenBank/DDBJ databases">
        <authorList>
            <person name="Ma Q."/>
            <person name="Huang Y."/>
            <person name="Song X."/>
            <person name="Pei D."/>
        </authorList>
    </citation>
    <scope>NUCLEOTIDE SEQUENCE [LARGE SCALE GENOMIC DNA]</scope>
    <source>
        <strain evidence="2">Sxm20200214</strain>
        <tissue evidence="2">Leaf</tissue>
    </source>
</reference>
<sequence>MSFIMNLEKKCPPKEEYKSFEKLKDTMVASATGYSRKEERFLLWKVVKALQELETIHSKIISATQGKKDESVTVTAEQRTEIKQTITKLNGNKSQPSSWRLRLLQILQ</sequence>
<name>A0A8X7UM82_BRACI</name>
<gene>
    <name evidence="2" type="ORF">Bca52824_055037</name>
</gene>
<dbReference type="InterPro" id="IPR009605">
    <property type="entry name" value="DUF1216"/>
</dbReference>
<dbReference type="EMBL" id="JAAMPC010000011">
    <property type="protein sequence ID" value="KAG2283817.1"/>
    <property type="molecule type" value="Genomic_DNA"/>
</dbReference>